<feature type="region of interest" description="Disordered" evidence="1">
    <location>
        <begin position="249"/>
        <end position="282"/>
    </location>
</feature>
<keyword evidence="2" id="KW-0472">Membrane</keyword>
<keyword evidence="2" id="KW-1133">Transmembrane helix</keyword>
<evidence type="ECO:0000313" key="3">
    <source>
        <dbReference type="EMBL" id="KAK3497902.1"/>
    </source>
</evidence>
<evidence type="ECO:0000256" key="2">
    <source>
        <dbReference type="SAM" id="Phobius"/>
    </source>
</evidence>
<feature type="region of interest" description="Disordered" evidence="1">
    <location>
        <begin position="423"/>
        <end position="464"/>
    </location>
</feature>
<keyword evidence="2" id="KW-0812">Transmembrane</keyword>
<feature type="compositionally biased region" description="Acidic residues" evidence="1">
    <location>
        <begin position="249"/>
        <end position="261"/>
    </location>
</feature>
<feature type="region of interest" description="Disordered" evidence="1">
    <location>
        <begin position="654"/>
        <end position="677"/>
    </location>
</feature>
<evidence type="ECO:0000313" key="4">
    <source>
        <dbReference type="Proteomes" id="UP001285908"/>
    </source>
</evidence>
<evidence type="ECO:0000256" key="1">
    <source>
        <dbReference type="SAM" id="MobiDB-lite"/>
    </source>
</evidence>
<feature type="compositionally biased region" description="Polar residues" evidence="1">
    <location>
        <begin position="517"/>
        <end position="532"/>
    </location>
</feature>
<keyword evidence="4" id="KW-1185">Reference proteome</keyword>
<protein>
    <submittedName>
        <fullName evidence="3">Uncharacterized protein</fullName>
    </submittedName>
</protein>
<name>A0AAJ0MUB4_9PEZI</name>
<feature type="transmembrane region" description="Helical" evidence="2">
    <location>
        <begin position="59"/>
        <end position="87"/>
    </location>
</feature>
<dbReference type="GeneID" id="87872257"/>
<dbReference type="Proteomes" id="UP001285908">
    <property type="component" value="Unassembled WGS sequence"/>
</dbReference>
<accession>A0AAJ0MUB4</accession>
<feature type="compositionally biased region" description="Polar residues" evidence="1">
    <location>
        <begin position="437"/>
        <end position="449"/>
    </location>
</feature>
<proteinExistence type="predicted"/>
<dbReference type="AlphaFoldDB" id="A0AAJ0MUB4"/>
<reference evidence="3 4" key="1">
    <citation type="journal article" date="2023" name="Mol. Phylogenet. Evol.">
        <title>Genome-scale phylogeny and comparative genomics of the fungal order Sordariales.</title>
        <authorList>
            <person name="Hensen N."/>
            <person name="Bonometti L."/>
            <person name="Westerberg I."/>
            <person name="Brannstrom I.O."/>
            <person name="Guillou S."/>
            <person name="Cros-Aarteil S."/>
            <person name="Calhoun S."/>
            <person name="Haridas S."/>
            <person name="Kuo A."/>
            <person name="Mondo S."/>
            <person name="Pangilinan J."/>
            <person name="Riley R."/>
            <person name="LaButti K."/>
            <person name="Andreopoulos B."/>
            <person name="Lipzen A."/>
            <person name="Chen C."/>
            <person name="Yan M."/>
            <person name="Daum C."/>
            <person name="Ng V."/>
            <person name="Clum A."/>
            <person name="Steindorff A."/>
            <person name="Ohm R.A."/>
            <person name="Martin F."/>
            <person name="Silar P."/>
            <person name="Natvig D.O."/>
            <person name="Lalanne C."/>
            <person name="Gautier V."/>
            <person name="Ament-Velasquez S.L."/>
            <person name="Kruys A."/>
            <person name="Hutchinson M.I."/>
            <person name="Powell A.J."/>
            <person name="Barry K."/>
            <person name="Miller A.N."/>
            <person name="Grigoriev I.V."/>
            <person name="Debuchy R."/>
            <person name="Gladieux P."/>
            <person name="Hiltunen Thoren M."/>
            <person name="Johannesson H."/>
        </authorList>
    </citation>
    <scope>NUCLEOTIDE SEQUENCE [LARGE SCALE GENOMIC DNA]</scope>
    <source>
        <strain evidence="3 4">FGSC 10403</strain>
    </source>
</reference>
<dbReference type="EMBL" id="JAULSX010000002">
    <property type="protein sequence ID" value="KAK3497902.1"/>
    <property type="molecule type" value="Genomic_DNA"/>
</dbReference>
<feature type="compositionally biased region" description="Low complexity" evidence="1">
    <location>
        <begin position="450"/>
        <end position="460"/>
    </location>
</feature>
<comment type="caution">
    <text evidence="3">The sequence shown here is derived from an EMBL/GenBank/DDBJ whole genome shotgun (WGS) entry which is preliminary data.</text>
</comment>
<dbReference type="RefSeq" id="XP_062696166.1">
    <property type="nucleotide sequence ID" value="XM_062834635.1"/>
</dbReference>
<sequence>MSSSTATSALAHIIDHKMTDIVNTQNINNNNNYIHQTSPSNDNMTSITDSADVDMTFNVVMAMILISSVTGNTLLAIMSTIFIIVILKITPPEVIDTETILTQQAATTDVTIPTAHITNLQTSTDDELSTLIVPVDETVRVYHHARPTSYIAEIITPATTSVEDIKSTNHGNDYFGGLASDIFNFKSFHEYLEEDQMWLAHMPHPNPAITSAPEATAIVQTTKIAKAARPASKTIPTSLKFRLSTIYEEDEEEIEEDEEDIEFPRSSSDEADDNHNSLADFEDFSDSEEEIIAFAKKVNRLCDELDKVERFSEPVEHIIALGQDIEATFKQWDEEDLEMFSDSEEDTISLAKQIEVDTRPSPPDSPVRAAKKSPRFTASGFLIETPENSPHAHSPIGPPLRSPEGRFLQTPNGIQVRKNIFASPIGESFQHTRKVSNETNTSEDTNGSKTTTTAPESPTTVYSSPDNVQEYQAMAGFTVALSAKKATAISFHPIAQPGDDIQYDRRFLKDETPSPSPTRYQSPASDRSTPSTKSEDMSTPYDFTHHSDDSEILAILKRPGGATYAKMSCGNWFFLNDDGTLDELSWREYEELIDFIVGDIASLPQKLHHESIGHVVQSQEEELPLPWVPWDDEPEILPEVNVEEELPLPWVPWDEPETVSSEAEPKLEGQHDKSTSETINNITEPVDEKITANVAEDIINSDQPDEKWYKAEEMPPRWFVMEHIRCPGDEISYYAEYVRGSDDRWYFRLDGPEYRPLDARELRWFLNWRASTRPLTYIVELEEEECF</sequence>
<feature type="region of interest" description="Disordered" evidence="1">
    <location>
        <begin position="508"/>
        <end position="544"/>
    </location>
</feature>
<gene>
    <name evidence="3" type="ORF">B0T23DRAFT_311307</name>
</gene>
<feature type="compositionally biased region" description="Basic and acidic residues" evidence="1">
    <location>
        <begin position="663"/>
        <end position="675"/>
    </location>
</feature>
<organism evidence="3 4">
    <name type="scientific">Neurospora hispaniola</name>
    <dbReference type="NCBI Taxonomy" id="588809"/>
    <lineage>
        <taxon>Eukaryota</taxon>
        <taxon>Fungi</taxon>
        <taxon>Dikarya</taxon>
        <taxon>Ascomycota</taxon>
        <taxon>Pezizomycotina</taxon>
        <taxon>Sordariomycetes</taxon>
        <taxon>Sordariomycetidae</taxon>
        <taxon>Sordariales</taxon>
        <taxon>Sordariaceae</taxon>
        <taxon>Neurospora</taxon>
    </lineage>
</organism>
<feature type="region of interest" description="Disordered" evidence="1">
    <location>
        <begin position="384"/>
        <end position="404"/>
    </location>
</feature>